<reference evidence="9" key="1">
    <citation type="submission" date="2015-08" db="EMBL/GenBank/DDBJ databases">
        <authorList>
            <person name="Babu N.S."/>
            <person name="Beckwith C.J."/>
            <person name="Beseler K.G."/>
            <person name="Brison A."/>
            <person name="Carone J.V."/>
            <person name="Caskin T.P."/>
            <person name="Diamond M."/>
            <person name="Durham M.E."/>
            <person name="Foxe J.M."/>
            <person name="Go M."/>
            <person name="Henderson B.A."/>
            <person name="Jones I.B."/>
            <person name="McGettigan J.A."/>
            <person name="Micheletti S.J."/>
            <person name="Nasrallah M.E."/>
            <person name="Ortiz D."/>
            <person name="Piller C.R."/>
            <person name="Privatt S.R."/>
            <person name="Schneider S.L."/>
            <person name="Sharp S."/>
            <person name="Smith T.C."/>
            <person name="Stanton J.D."/>
            <person name="Ullery H.E."/>
            <person name="Wilson R.J."/>
            <person name="Serrano M.G."/>
            <person name="Buck G."/>
            <person name="Lee V."/>
            <person name="Wang Y."/>
            <person name="Carvalho R."/>
            <person name="Voegtly L."/>
            <person name="Shi R."/>
            <person name="Duckworth R."/>
            <person name="Johnson A."/>
            <person name="Loviza R."/>
            <person name="Walstead R."/>
            <person name="Shah Z."/>
            <person name="Kiflezghi M."/>
            <person name="Wade K."/>
            <person name="Ball S.L."/>
            <person name="Bradley K.W."/>
            <person name="Asai D.J."/>
            <person name="Bowman C.A."/>
            <person name="Russell D.A."/>
            <person name="Pope W.H."/>
            <person name="Jacobs-Sera D."/>
            <person name="Hendrix R.W."/>
            <person name="Hatfull G.F."/>
        </authorList>
    </citation>
    <scope>NUCLEOTIDE SEQUENCE</scope>
</reference>
<evidence type="ECO:0000256" key="3">
    <source>
        <dbReference type="ARBA" id="ARBA00022630"/>
    </source>
</evidence>
<accession>A0A1D2A067</accession>
<evidence type="ECO:0000256" key="6">
    <source>
        <dbReference type="ARBA" id="ARBA00022741"/>
    </source>
</evidence>
<dbReference type="InterPro" id="IPR029063">
    <property type="entry name" value="SAM-dependent_MTases_sf"/>
</dbReference>
<proteinExistence type="predicted"/>
<dbReference type="Pfam" id="PF01687">
    <property type="entry name" value="Flavokinase"/>
    <property type="match status" value="1"/>
</dbReference>
<keyword evidence="3" id="KW-0285">Flavoprotein</keyword>
<dbReference type="Gene3D" id="3.40.50.150">
    <property type="entry name" value="Vaccinia Virus protein VP39"/>
    <property type="match status" value="1"/>
</dbReference>
<evidence type="ECO:0000259" key="8">
    <source>
        <dbReference type="SMART" id="SM00904"/>
    </source>
</evidence>
<dbReference type="PANTHER" id="PTHR22749:SF6">
    <property type="entry name" value="RIBOFLAVIN KINASE"/>
    <property type="match status" value="1"/>
</dbReference>
<keyword evidence="6" id="KW-0547">Nucleotide-binding</keyword>
<dbReference type="GO" id="GO:0008757">
    <property type="term" value="F:S-adenosylmethionine-dependent methyltransferase activity"/>
    <property type="evidence" value="ECO:0007669"/>
    <property type="project" value="InterPro"/>
</dbReference>
<evidence type="ECO:0000256" key="7">
    <source>
        <dbReference type="ARBA" id="ARBA00022840"/>
    </source>
</evidence>
<dbReference type="SMART" id="SM00904">
    <property type="entry name" value="Flavokinase"/>
    <property type="match status" value="1"/>
</dbReference>
<dbReference type="UniPathway" id="UPA00276">
    <property type="reaction ID" value="UER00406"/>
</dbReference>
<evidence type="ECO:0000313" key="9">
    <source>
        <dbReference type="EMBL" id="JAT72578.1"/>
    </source>
</evidence>
<dbReference type="Pfam" id="PF08241">
    <property type="entry name" value="Methyltransf_11"/>
    <property type="match status" value="1"/>
</dbReference>
<dbReference type="AlphaFoldDB" id="A0A1D2A067"/>
<dbReference type="GO" id="GO:0005524">
    <property type="term" value="F:ATP binding"/>
    <property type="evidence" value="ECO:0007669"/>
    <property type="project" value="UniProtKB-KW"/>
</dbReference>
<dbReference type="Gene3D" id="2.40.30.30">
    <property type="entry name" value="Riboflavin kinase-like"/>
    <property type="match status" value="1"/>
</dbReference>
<dbReference type="SUPFAM" id="SSF82114">
    <property type="entry name" value="Riboflavin kinase-like"/>
    <property type="match status" value="1"/>
</dbReference>
<comment type="pathway">
    <text evidence="1">Cofactor biosynthesis; FMN biosynthesis; FMN from riboflavin (ATP route): step 1/1.</text>
</comment>
<keyword evidence="7" id="KW-0067">ATP-binding</keyword>
<organism evidence="9">
    <name type="scientific">Auxenochlorella protothecoides</name>
    <name type="common">Green microalga</name>
    <name type="synonym">Chlorella protothecoides</name>
    <dbReference type="NCBI Taxonomy" id="3075"/>
    <lineage>
        <taxon>Eukaryota</taxon>
        <taxon>Viridiplantae</taxon>
        <taxon>Chlorophyta</taxon>
        <taxon>core chlorophytes</taxon>
        <taxon>Trebouxiophyceae</taxon>
        <taxon>Chlorellales</taxon>
        <taxon>Chlorellaceae</taxon>
        <taxon>Auxenochlorella</taxon>
    </lineage>
</organism>
<dbReference type="SUPFAM" id="SSF53335">
    <property type="entry name" value="S-adenosyl-L-methionine-dependent methyltransferases"/>
    <property type="match status" value="1"/>
</dbReference>
<dbReference type="EC" id="2.7.1.26" evidence="2"/>
<evidence type="ECO:0000256" key="2">
    <source>
        <dbReference type="ARBA" id="ARBA00012105"/>
    </source>
</evidence>
<dbReference type="GO" id="GO:0008531">
    <property type="term" value="F:riboflavin kinase activity"/>
    <property type="evidence" value="ECO:0007669"/>
    <property type="project" value="UniProtKB-EC"/>
</dbReference>
<dbReference type="InterPro" id="IPR015865">
    <property type="entry name" value="Riboflavin_kinase_bac/euk"/>
</dbReference>
<protein>
    <recommendedName>
        <fullName evidence="2">riboflavin kinase</fullName>
        <ecNumber evidence="2">2.7.1.26</ecNumber>
    </recommendedName>
</protein>
<dbReference type="CDD" id="cd02440">
    <property type="entry name" value="AdoMet_MTases"/>
    <property type="match status" value="1"/>
</dbReference>
<dbReference type="PANTHER" id="PTHR22749">
    <property type="entry name" value="RIBOFLAVIN KINASE/FMN ADENYLYLTRANSFERASE"/>
    <property type="match status" value="1"/>
</dbReference>
<sequence length="425" mass="46034">MFACTAPAPILVPIRSHAGGCSAGSPGSVPRVRPLRRDLRAGCREIPVHSRSLSVQASASEARTHAERQASFFSSRVQDLRDGITPEIDARLHTIAGSVPGLGPASRVLDAGCGTGALIPHLQALGIQDILAVDTCPAMLAQVEARFGQGDSLGNVPCVRTWPGDVAELPLYQGPFSAVFFNAVFGNLYDQHAALLRATQLIQPGGYISISHPLGRAWLQEFRQREPEVVPHELPDEVALQRLIHTLPLACREYVDQPDMYRALLQVPLRYAFPGGPLRMSGPVISGFGRGSRQLGVPTANVPPEGFPDSLPKGVYFGWAQVDAVPDAPDTDRAVHKMVLNVGERPTFGDADPEVSVEAHIMHGFSEDFYGRSTKLVILGFMRPEISFGGLPELLSQIRRDIGIARVQLDDPELQAFSRDKLFTP</sequence>
<gene>
    <name evidence="9" type="ORF">g.65775</name>
</gene>
<evidence type="ECO:0000256" key="4">
    <source>
        <dbReference type="ARBA" id="ARBA00022643"/>
    </source>
</evidence>
<feature type="domain" description="Riboflavin kinase" evidence="8">
    <location>
        <begin position="273"/>
        <end position="410"/>
    </location>
</feature>
<name>A0A1D2A067_AUXPR</name>
<dbReference type="InterPro" id="IPR023465">
    <property type="entry name" value="Riboflavin_kinase_dom_sf"/>
</dbReference>
<dbReference type="GO" id="GO:0009231">
    <property type="term" value="P:riboflavin biosynthetic process"/>
    <property type="evidence" value="ECO:0007669"/>
    <property type="project" value="InterPro"/>
</dbReference>
<keyword evidence="5" id="KW-0808">Transferase</keyword>
<dbReference type="InterPro" id="IPR023468">
    <property type="entry name" value="Riboflavin_kinase"/>
</dbReference>
<keyword evidence="4" id="KW-0288">FMN</keyword>
<evidence type="ECO:0000256" key="5">
    <source>
        <dbReference type="ARBA" id="ARBA00022679"/>
    </source>
</evidence>
<dbReference type="EMBL" id="GDKF01006044">
    <property type="protein sequence ID" value="JAT72578.1"/>
    <property type="molecule type" value="Transcribed_RNA"/>
</dbReference>
<dbReference type="InterPro" id="IPR013216">
    <property type="entry name" value="Methyltransf_11"/>
</dbReference>
<dbReference type="GO" id="GO:0009398">
    <property type="term" value="P:FMN biosynthetic process"/>
    <property type="evidence" value="ECO:0007669"/>
    <property type="project" value="UniProtKB-UniPathway"/>
</dbReference>
<evidence type="ECO:0000256" key="1">
    <source>
        <dbReference type="ARBA" id="ARBA00005201"/>
    </source>
</evidence>